<accession>A0A9P8A2S7</accession>
<feature type="compositionally biased region" description="Polar residues" evidence="1">
    <location>
        <begin position="110"/>
        <end position="122"/>
    </location>
</feature>
<name>A0A9P8A2S7_MORAP</name>
<reference evidence="2" key="1">
    <citation type="submission" date="2021-07" db="EMBL/GenBank/DDBJ databases">
        <title>Draft genome of Mortierella alpina, strain LL118, isolated from an aspen leaf litter sample.</title>
        <authorList>
            <person name="Yang S."/>
            <person name="Vinatzer B.A."/>
        </authorList>
    </citation>
    <scope>NUCLEOTIDE SEQUENCE</scope>
    <source>
        <strain evidence="2">LL118</strain>
    </source>
</reference>
<evidence type="ECO:0000313" key="2">
    <source>
        <dbReference type="EMBL" id="KAG9322894.1"/>
    </source>
</evidence>
<gene>
    <name evidence="2" type="ORF">KVV02_002403</name>
</gene>
<sequence>MKSFQQHASERKHQEASFDKLYQDYCTYVGRKKAKHGDASRSSIDIDACRAHYNSMLIKDTVGRSTASASKLVNKSVECYTQDALSLMDKKDDSSFEQGTKASEPANPESGETSESTVPQTNRIKRKRALLQQETQEPWHSLTLALIDAVGVNGVKKPHIPPVPTNMPSDHKALFKHARDCIKEYLNGGSKETILIKDAMVSMSSVLNLFASGMDSYFSEVEMEAAREACLRRGFEENNAIVQVLSPLREVLQKRGMEQLQHRVISLRGEVALRAAEGTTKPGDCLRQQVLMVIETLCTLIMDPPYGTAQASEADCLYQWKTVFSALKSKNITIHTGEQILNASKVVKKGLQLEFGDMAESGRRCDLFFRSGAVELANIEIKSPTQSGSVPICQNRKNVRLNRCIQLALEELGMEDATVIGGDIVGYLGYFYSMQKFGDIHVCGPISSEVVFLPTNAAELEDFLDGRSLSVIFNFLRSLDELTVPATNLRLKRELRLARGNMMNIVGPRSVTPPPKAKRLSQTVILTPTKKRIEINGASRSS</sequence>
<proteinExistence type="predicted"/>
<evidence type="ECO:0000256" key="1">
    <source>
        <dbReference type="SAM" id="MobiDB-lite"/>
    </source>
</evidence>
<protein>
    <submittedName>
        <fullName evidence="2">Uncharacterized protein</fullName>
    </submittedName>
</protein>
<feature type="region of interest" description="Disordered" evidence="1">
    <location>
        <begin position="90"/>
        <end position="123"/>
    </location>
</feature>
<comment type="caution">
    <text evidence="2">The sequence shown here is derived from an EMBL/GenBank/DDBJ whole genome shotgun (WGS) entry which is preliminary data.</text>
</comment>
<evidence type="ECO:0000313" key="3">
    <source>
        <dbReference type="Proteomes" id="UP000717515"/>
    </source>
</evidence>
<dbReference type="EMBL" id="JAIFTL010000125">
    <property type="protein sequence ID" value="KAG9322894.1"/>
    <property type="molecule type" value="Genomic_DNA"/>
</dbReference>
<dbReference type="AlphaFoldDB" id="A0A9P8A2S7"/>
<organism evidence="2 3">
    <name type="scientific">Mortierella alpina</name>
    <name type="common">Oleaginous fungus</name>
    <name type="synonym">Mortierella renispora</name>
    <dbReference type="NCBI Taxonomy" id="64518"/>
    <lineage>
        <taxon>Eukaryota</taxon>
        <taxon>Fungi</taxon>
        <taxon>Fungi incertae sedis</taxon>
        <taxon>Mucoromycota</taxon>
        <taxon>Mortierellomycotina</taxon>
        <taxon>Mortierellomycetes</taxon>
        <taxon>Mortierellales</taxon>
        <taxon>Mortierellaceae</taxon>
        <taxon>Mortierella</taxon>
    </lineage>
</organism>
<dbReference type="Proteomes" id="UP000717515">
    <property type="component" value="Unassembled WGS sequence"/>
</dbReference>